<evidence type="ECO:0000313" key="2">
    <source>
        <dbReference type="Proteomes" id="UP000193247"/>
    </source>
</evidence>
<dbReference type="PANTHER" id="PTHR47791:SF3">
    <property type="entry name" value="MEIOTICALLY UP-REGULATED GENE 191 PROTEIN"/>
    <property type="match status" value="1"/>
</dbReference>
<accession>A0A1X2LZW8</accession>
<reference evidence="1 2" key="1">
    <citation type="submission" date="2017-04" db="EMBL/GenBank/DDBJ databases">
        <title>The new phylogeny of genus Mycobacterium.</title>
        <authorList>
            <person name="Tortoli E."/>
            <person name="Trovato A."/>
            <person name="Cirillo D.M."/>
        </authorList>
    </citation>
    <scope>NUCLEOTIDE SEQUENCE [LARGE SCALE GENOMIC DNA]</scope>
    <source>
        <strain evidence="1 2">TBL 1200985</strain>
    </source>
</reference>
<dbReference type="Gene3D" id="1.50.10.20">
    <property type="match status" value="1"/>
</dbReference>
<sequence>MAGNLFRTALDSMWKLQLKDTYGIGTDALAYFYENITDTANPRGWGNTYGYWVDDHGWWGLAFLRTYLSPDQLGYDADRKTELADNAKNCWEALNASWDPTAITWTKEGTTYTITGGIPNTAKTPDVLLAGRNRVTNELYWYLSSALYGNFGDHYRDPNANGNSFFRQALDQSILLNSSGLVYERFLGLPNTTNPSWTWLGDQGLFAGCCYFNQQGTTGYLDKPKALKVINAVQVGQKTSTGVLHEDLAPFTDFRLDYACGKGTLMRHLSYVNDDLQNQPLPTYDDHIKLNAQAVWKNRQGSDGIFPYYWNAELPEPTNWIYRPDTANAVLHAAGLSAINGTLPWLKNQPIDGQSAAQAH</sequence>
<name>A0A1X2LZW8_9MYCO</name>
<comment type="caution">
    <text evidence="1">The sequence shown here is derived from an EMBL/GenBank/DDBJ whole genome shotgun (WGS) entry which is preliminary data.</text>
</comment>
<dbReference type="EMBL" id="NCXP01000001">
    <property type="protein sequence ID" value="OSC42893.1"/>
    <property type="molecule type" value="Genomic_DNA"/>
</dbReference>
<gene>
    <name evidence="1" type="ORF">B8W66_00255</name>
</gene>
<protein>
    <recommendedName>
        <fullName evidence="3">Linalool dehydratase/isomerase domain-containing protein</fullName>
    </recommendedName>
</protein>
<evidence type="ECO:0000313" key="1">
    <source>
        <dbReference type="EMBL" id="OSC42893.1"/>
    </source>
</evidence>
<evidence type="ECO:0008006" key="3">
    <source>
        <dbReference type="Google" id="ProtNLM"/>
    </source>
</evidence>
<dbReference type="InterPro" id="IPR053169">
    <property type="entry name" value="MUG_Protein"/>
</dbReference>
<proteinExistence type="predicted"/>
<dbReference type="OrthoDB" id="2505409at2"/>
<dbReference type="Proteomes" id="UP000193247">
    <property type="component" value="Unassembled WGS sequence"/>
</dbReference>
<dbReference type="PANTHER" id="PTHR47791">
    <property type="entry name" value="MEIOTICALLY UP-REGULATED GENE 191 PROTEIN"/>
    <property type="match status" value="1"/>
</dbReference>
<dbReference type="RefSeq" id="WP_085323040.1">
    <property type="nucleotide sequence ID" value="NZ_NCXP01000001.1"/>
</dbReference>
<dbReference type="AlphaFoldDB" id="A0A1X2LZW8"/>
<organism evidence="1 2">
    <name type="scientific">Mycobacterium decipiens</name>
    <dbReference type="NCBI Taxonomy" id="1430326"/>
    <lineage>
        <taxon>Bacteria</taxon>
        <taxon>Bacillati</taxon>
        <taxon>Actinomycetota</taxon>
        <taxon>Actinomycetes</taxon>
        <taxon>Mycobacteriales</taxon>
        <taxon>Mycobacteriaceae</taxon>
        <taxon>Mycobacterium</taxon>
    </lineage>
</organism>
<keyword evidence="2" id="KW-1185">Reference proteome</keyword>